<reference evidence="3 4" key="1">
    <citation type="submission" date="2020-04" db="EMBL/GenBank/DDBJ databases">
        <authorList>
            <person name="Alioto T."/>
            <person name="Alioto T."/>
            <person name="Gomez Garrido J."/>
        </authorList>
    </citation>
    <scope>NUCLEOTIDE SEQUENCE [LARGE SCALE GENOMIC DNA]</scope>
</reference>
<organism evidence="3 4">
    <name type="scientific">Cloeon dipterum</name>
    <dbReference type="NCBI Taxonomy" id="197152"/>
    <lineage>
        <taxon>Eukaryota</taxon>
        <taxon>Metazoa</taxon>
        <taxon>Ecdysozoa</taxon>
        <taxon>Arthropoda</taxon>
        <taxon>Hexapoda</taxon>
        <taxon>Insecta</taxon>
        <taxon>Pterygota</taxon>
        <taxon>Palaeoptera</taxon>
        <taxon>Ephemeroptera</taxon>
        <taxon>Pisciforma</taxon>
        <taxon>Baetidae</taxon>
        <taxon>Cloeon</taxon>
    </lineage>
</organism>
<dbReference type="InterPro" id="IPR053317">
    <property type="entry name" value="Tubulin_polyglutamylase"/>
</dbReference>
<keyword evidence="2" id="KW-1133">Transmembrane helix</keyword>
<keyword evidence="4" id="KW-1185">Reference proteome</keyword>
<protein>
    <recommendedName>
        <fullName evidence="5">ATP-grasp domain-containing protein</fullName>
    </recommendedName>
</protein>
<accession>A0A8S1C7D0</accession>
<name>A0A8S1C7D0_9INSE</name>
<dbReference type="EMBL" id="CADEPI010000014">
    <property type="protein sequence ID" value="CAB3364005.1"/>
    <property type="molecule type" value="Genomic_DNA"/>
</dbReference>
<evidence type="ECO:0000256" key="1">
    <source>
        <dbReference type="SAM" id="MobiDB-lite"/>
    </source>
</evidence>
<feature type="transmembrane region" description="Helical" evidence="2">
    <location>
        <begin position="43"/>
        <end position="64"/>
    </location>
</feature>
<gene>
    <name evidence="3" type="ORF">CLODIP_2_CD06980</name>
</gene>
<dbReference type="PANTHER" id="PTHR47113:SF1">
    <property type="entry name" value="LD09343P"/>
    <property type="match status" value="1"/>
</dbReference>
<dbReference type="Pfam" id="PF03133">
    <property type="entry name" value="TTL"/>
    <property type="match status" value="1"/>
</dbReference>
<evidence type="ECO:0000313" key="4">
    <source>
        <dbReference type="Proteomes" id="UP000494165"/>
    </source>
</evidence>
<feature type="region of interest" description="Disordered" evidence="1">
    <location>
        <begin position="1"/>
        <end position="38"/>
    </location>
</feature>
<dbReference type="PROSITE" id="PS51221">
    <property type="entry name" value="TTL"/>
    <property type="match status" value="1"/>
</dbReference>
<dbReference type="AlphaFoldDB" id="A0A8S1C7D0"/>
<dbReference type="InterPro" id="IPR004344">
    <property type="entry name" value="TTL/TTLL_fam"/>
</dbReference>
<dbReference type="Gene3D" id="3.30.470.20">
    <property type="entry name" value="ATP-grasp fold, B domain"/>
    <property type="match status" value="1"/>
</dbReference>
<dbReference type="SUPFAM" id="SSF56059">
    <property type="entry name" value="Glutathione synthetase ATP-binding domain-like"/>
    <property type="match status" value="1"/>
</dbReference>
<dbReference type="PANTHER" id="PTHR47113">
    <property type="entry name" value="LD09343P"/>
    <property type="match status" value="1"/>
</dbReference>
<evidence type="ECO:0000313" key="3">
    <source>
        <dbReference type="EMBL" id="CAB3364005.1"/>
    </source>
</evidence>
<sequence>MRRRTPAGENKISASSKTFGEEDGESDKTKKSSSGGPSAQPNCLMAFIATIISVIFLGVVLIAFNVNELQNLNSEQFELLLRVTEELKLQDCPFKQQYLLPNDDKPTLLVWSPRMDLKHLKHVYTVFNRMGYHITEDNTSNWDVLWAHDYPFQALQSSLRNLKPNQRVNKLPGTGYVTTKVSLATSGGLGIPPAFRLPDDKEKLLEYAHKNPKALFVEKNNDHRSVFFKPIAKINLDSKDNFVQEFIANPLLISGHKFDIGVYTVVTSIDPLRIYKFDGDVLFRYCEEPYEPFNASNVPQYVIGEDYLPAWKVPALQKYAEMSYGFKESFDAHLKSIGKNPDSIWDQVDKAIASVYLSREKDFAALLSRYKNKRNFFEMVRFDFIVDENFKVHLLEANMSPNLSSMHYPPNALLYEQVLYSLLSLVGISSYLHPPFQPNAEVSNMVVANRNIMTTPEVCVNCDDCSKPECQLCAPCLKEDFVADIKKAYKEHMNRFRCRRIFPPRMTQAEAKLGIPQEYAELSTKNILQYRWFQAKCLMDDIWC</sequence>
<keyword evidence="2" id="KW-0812">Transmembrane</keyword>
<dbReference type="OrthoDB" id="202825at2759"/>
<dbReference type="Proteomes" id="UP000494165">
    <property type="component" value="Unassembled WGS sequence"/>
</dbReference>
<comment type="caution">
    <text evidence="3">The sequence shown here is derived from an EMBL/GenBank/DDBJ whole genome shotgun (WGS) entry which is preliminary data.</text>
</comment>
<proteinExistence type="predicted"/>
<evidence type="ECO:0000256" key="2">
    <source>
        <dbReference type="SAM" id="Phobius"/>
    </source>
</evidence>
<evidence type="ECO:0008006" key="5">
    <source>
        <dbReference type="Google" id="ProtNLM"/>
    </source>
</evidence>
<keyword evidence="2" id="KW-0472">Membrane</keyword>